<evidence type="ECO:0000313" key="4">
    <source>
        <dbReference type="Proteomes" id="UP001447188"/>
    </source>
</evidence>
<keyword evidence="4" id="KW-1185">Reference proteome</keyword>
<comment type="caution">
    <text evidence="3">The sequence shown here is derived from an EMBL/GenBank/DDBJ whole genome shotgun (WGS) entry which is preliminary data.</text>
</comment>
<reference evidence="3 4" key="1">
    <citation type="submission" date="2024-02" db="EMBL/GenBank/DDBJ databases">
        <title>Discinaceae phylogenomics.</title>
        <authorList>
            <person name="Dirks A.C."/>
            <person name="James T.Y."/>
        </authorList>
    </citation>
    <scope>NUCLEOTIDE SEQUENCE [LARGE SCALE GENOMIC DNA]</scope>
    <source>
        <strain evidence="3 4">ACD0624</strain>
    </source>
</reference>
<name>A0ABR3GAV0_9PEZI</name>
<dbReference type="Proteomes" id="UP001447188">
    <property type="component" value="Unassembled WGS sequence"/>
</dbReference>
<feature type="region of interest" description="Disordered" evidence="1">
    <location>
        <begin position="292"/>
        <end position="313"/>
    </location>
</feature>
<accession>A0ABR3GAV0</accession>
<keyword evidence="2" id="KW-0732">Signal</keyword>
<evidence type="ECO:0000313" key="3">
    <source>
        <dbReference type="EMBL" id="KAL0633088.1"/>
    </source>
</evidence>
<organism evidence="3 4">
    <name type="scientific">Discina gigas</name>
    <dbReference type="NCBI Taxonomy" id="1032678"/>
    <lineage>
        <taxon>Eukaryota</taxon>
        <taxon>Fungi</taxon>
        <taxon>Dikarya</taxon>
        <taxon>Ascomycota</taxon>
        <taxon>Pezizomycotina</taxon>
        <taxon>Pezizomycetes</taxon>
        <taxon>Pezizales</taxon>
        <taxon>Discinaceae</taxon>
        <taxon>Discina</taxon>
    </lineage>
</organism>
<evidence type="ECO:0000256" key="1">
    <source>
        <dbReference type="SAM" id="MobiDB-lite"/>
    </source>
</evidence>
<protein>
    <submittedName>
        <fullName evidence="3">Uncharacterized protein</fullName>
    </submittedName>
</protein>
<feature type="chain" id="PRO_5046695566" evidence="2">
    <location>
        <begin position="23"/>
        <end position="345"/>
    </location>
</feature>
<evidence type="ECO:0000256" key="2">
    <source>
        <dbReference type="SAM" id="SignalP"/>
    </source>
</evidence>
<dbReference type="EMBL" id="JBBBZM010000138">
    <property type="protein sequence ID" value="KAL0633088.1"/>
    <property type="molecule type" value="Genomic_DNA"/>
</dbReference>
<feature type="signal peptide" evidence="2">
    <location>
        <begin position="1"/>
        <end position="22"/>
    </location>
</feature>
<gene>
    <name evidence="3" type="ORF">Q9L58_008044</name>
</gene>
<sequence length="345" mass="38070">MQPRLPPSALLALCVFTHLTSAVAMWNWLFLVFPNTETHVRGANPYHFKGTISPSALATIPRVAANMNSIISNTSAGMAGFQVTMVTFNTPITYAAHECNDGPGICYFLELADIGEYVRLASEATGEKFDGVVGINQAANDADGRWLGGNIRAACGYSEGQVGKAFSETGFGHCWIPMAGGDAGFKRYDEVFIHEMGHAIDMYYQRHGPESCKSRIPPEGHHILDQVDKQQNTFPRWNNESSGYENYKWWEEYFTGNRPDPRFPAGSGISESCWAFGSPTRKYDHLPVRGPVRRWPGPTPGGPPTADGSGRLNEDMEESTLGVTRTSGKEGWCGFENITDIQRFR</sequence>
<proteinExistence type="predicted"/>